<dbReference type="AlphaFoldDB" id="Q73WC1"/>
<protein>
    <recommendedName>
        <fullName evidence="1">SGNH hydrolase-type esterase domain-containing protein</fullName>
    </recommendedName>
</protein>
<dbReference type="EMBL" id="AE016958">
    <property type="protein sequence ID" value="AAS05056.1"/>
    <property type="molecule type" value="Genomic_DNA"/>
</dbReference>
<dbReference type="Pfam" id="PF13472">
    <property type="entry name" value="Lipase_GDSL_2"/>
    <property type="match status" value="1"/>
</dbReference>
<dbReference type="STRING" id="262316.MAP_2739"/>
<dbReference type="SMR" id="Q73WC1"/>
<proteinExistence type="predicted"/>
<feature type="domain" description="SGNH hydrolase-type esterase" evidence="1">
    <location>
        <begin position="42"/>
        <end position="213"/>
    </location>
</feature>
<reference evidence="2 3" key="1">
    <citation type="journal article" date="2005" name="Proc. Natl. Acad. Sci. U.S.A.">
        <title>The complete genome sequence of Mycobacterium avium subspecies paratuberculosis.</title>
        <authorList>
            <person name="Li L."/>
            <person name="Bannantine J.P."/>
            <person name="Zhang Q."/>
            <person name="Amonsin A."/>
            <person name="May B.J."/>
            <person name="Alt D."/>
            <person name="Banerji N."/>
            <person name="Kanjilal S."/>
            <person name="Kapur V."/>
        </authorList>
    </citation>
    <scope>NUCLEOTIDE SEQUENCE [LARGE SCALE GENOMIC DNA]</scope>
    <source>
        <strain evidence="3">ATCC BAA-968 / K-10</strain>
    </source>
</reference>
<dbReference type="InterPro" id="IPR013830">
    <property type="entry name" value="SGNH_hydro"/>
</dbReference>
<dbReference type="InterPro" id="IPR036514">
    <property type="entry name" value="SGNH_hydro_sf"/>
</dbReference>
<sequence>MARRLAHAWLAWLHGNQSPARLRVILGFVSGAIHPGYRRYVAIGDSQTEGLWDGDDGTGLLGFADRLAAMLDSAYPGLQYANLAIRGKRIGHVLAEQVPAALAMRPDLITVCAGMNDVIQPGRSFGPALTDLDHIYAALAGSGATVVTTTFPNVAQFLPLGRLVAGRLTRINAVIRAAANRHGFRLVDLYSAPSMRELNTWAVDRVHASTKGHILFAAAAAEALNLPESSHDWALGGQQRARRSVAAGAYEQWRWTQDSFVPWVWRRLRGLSSYDGREPKRPRLQGVGSASGILDA</sequence>
<dbReference type="CDD" id="cd01832">
    <property type="entry name" value="SGNH_hydrolase_like_1"/>
    <property type="match status" value="1"/>
</dbReference>
<dbReference type="InterPro" id="IPR053140">
    <property type="entry name" value="GDSL_Rv0518-like"/>
</dbReference>
<gene>
    <name evidence="2" type="ordered locus">MAP_2739</name>
</gene>
<name>Q73WC1_MYCPA</name>
<keyword evidence="3" id="KW-1185">Reference proteome</keyword>
<dbReference type="PANTHER" id="PTHR43784">
    <property type="entry name" value="GDSL-LIKE LIPASE/ACYLHYDROLASE, PUTATIVE (AFU_ORTHOLOGUE AFUA_2G00820)-RELATED"/>
    <property type="match status" value="1"/>
</dbReference>
<dbReference type="HOGENOM" id="CLU_069365_1_0_11"/>
<evidence type="ECO:0000313" key="3">
    <source>
        <dbReference type="Proteomes" id="UP000000580"/>
    </source>
</evidence>
<dbReference type="SUPFAM" id="SSF52266">
    <property type="entry name" value="SGNH hydrolase"/>
    <property type="match status" value="1"/>
</dbReference>
<accession>Q73WC1</accession>
<evidence type="ECO:0000313" key="2">
    <source>
        <dbReference type="EMBL" id="AAS05056.1"/>
    </source>
</evidence>
<dbReference type="eggNOG" id="COG2755">
    <property type="taxonomic scope" value="Bacteria"/>
</dbReference>
<organism evidence="2 3">
    <name type="scientific">Mycolicibacterium paratuberculosis (strain ATCC BAA-968 / K-10)</name>
    <name type="common">Mycobacterium paratuberculosis</name>
    <dbReference type="NCBI Taxonomy" id="262316"/>
    <lineage>
        <taxon>Bacteria</taxon>
        <taxon>Bacillati</taxon>
        <taxon>Actinomycetota</taxon>
        <taxon>Actinomycetes</taxon>
        <taxon>Mycobacteriales</taxon>
        <taxon>Mycobacteriaceae</taxon>
        <taxon>Mycobacterium</taxon>
        <taxon>Mycobacterium avium complex (MAC)</taxon>
    </lineage>
</organism>
<dbReference type="Proteomes" id="UP000000580">
    <property type="component" value="Chromosome"/>
</dbReference>
<dbReference type="Gene3D" id="3.40.50.1110">
    <property type="entry name" value="SGNH hydrolase"/>
    <property type="match status" value="1"/>
</dbReference>
<evidence type="ECO:0000259" key="1">
    <source>
        <dbReference type="Pfam" id="PF13472"/>
    </source>
</evidence>
<dbReference type="KEGG" id="mpa:MAP_2739"/>
<dbReference type="PANTHER" id="PTHR43784:SF2">
    <property type="entry name" value="GDSL-LIKE LIPASE_ACYLHYDROLASE, PUTATIVE (AFU_ORTHOLOGUE AFUA_2G00820)-RELATED"/>
    <property type="match status" value="1"/>
</dbReference>